<sequence length="61" mass="6751">MRLTTYSGSRNMLSPANHSAGVGVPLENVCVIGRRKDGVFHVRINVKGFPKLDVKINMKIK</sequence>
<evidence type="ECO:0000313" key="1">
    <source>
        <dbReference type="EMBL" id="OAD52539.1"/>
    </source>
</evidence>
<name>A0A310SE31_9HYME</name>
<proteinExistence type="predicted"/>
<dbReference type="Proteomes" id="UP000250275">
    <property type="component" value="Unassembled WGS sequence"/>
</dbReference>
<gene>
    <name evidence="1" type="ORF">WN48_00957</name>
</gene>
<protein>
    <submittedName>
        <fullName evidence="1">Uncharacterized protein</fullName>
    </submittedName>
</protein>
<accession>A0A310SE31</accession>
<evidence type="ECO:0000313" key="2">
    <source>
        <dbReference type="Proteomes" id="UP000250275"/>
    </source>
</evidence>
<dbReference type="EMBL" id="KQ771508">
    <property type="protein sequence ID" value="OAD52539.1"/>
    <property type="molecule type" value="Genomic_DNA"/>
</dbReference>
<keyword evidence="2" id="KW-1185">Reference proteome</keyword>
<organism evidence="1 2">
    <name type="scientific">Eufriesea mexicana</name>
    <dbReference type="NCBI Taxonomy" id="516756"/>
    <lineage>
        <taxon>Eukaryota</taxon>
        <taxon>Metazoa</taxon>
        <taxon>Ecdysozoa</taxon>
        <taxon>Arthropoda</taxon>
        <taxon>Hexapoda</taxon>
        <taxon>Insecta</taxon>
        <taxon>Pterygota</taxon>
        <taxon>Neoptera</taxon>
        <taxon>Endopterygota</taxon>
        <taxon>Hymenoptera</taxon>
        <taxon>Apocrita</taxon>
        <taxon>Aculeata</taxon>
        <taxon>Apoidea</taxon>
        <taxon>Anthophila</taxon>
        <taxon>Apidae</taxon>
        <taxon>Eufriesea</taxon>
    </lineage>
</organism>
<reference evidence="1 2" key="1">
    <citation type="submission" date="2015-07" db="EMBL/GenBank/DDBJ databases">
        <title>The genome of Eufriesea mexicana.</title>
        <authorList>
            <person name="Pan H."/>
            <person name="Kapheim K."/>
        </authorList>
    </citation>
    <scope>NUCLEOTIDE SEQUENCE [LARGE SCALE GENOMIC DNA]</scope>
    <source>
        <strain evidence="1">0111107269</strain>
        <tissue evidence="1">Whole body</tissue>
    </source>
</reference>
<dbReference type="AlphaFoldDB" id="A0A310SE31"/>